<dbReference type="EMBL" id="AAEW02000020">
    <property type="protein sequence ID" value="EAT14622.1"/>
    <property type="molecule type" value="Genomic_DNA"/>
</dbReference>
<reference evidence="4 6" key="1">
    <citation type="submission" date="2006-05" db="EMBL/GenBank/DDBJ databases">
        <title>Annotation of the draft genome assembly of Desulfuromonas acetoxidans DSM 684.</title>
        <authorList>
            <consortium name="US DOE Joint Genome Institute (JGI-ORNL)"/>
            <person name="Larimer F."/>
            <person name="Land M."/>
            <person name="Hauser L."/>
        </authorList>
    </citation>
    <scope>NUCLEOTIDE SEQUENCE [LARGE SCALE GENOMIC DNA]</scope>
    <source>
        <strain evidence="4">DSM 684</strain>
        <strain evidence="6">DSM 684 / 11070</strain>
    </source>
</reference>
<feature type="compositionally biased region" description="Low complexity" evidence="1">
    <location>
        <begin position="136"/>
        <end position="145"/>
    </location>
</feature>
<feature type="compositionally biased region" description="Basic and acidic residues" evidence="1">
    <location>
        <begin position="123"/>
        <end position="135"/>
    </location>
</feature>
<dbReference type="Pfam" id="PF13426">
    <property type="entry name" value="PAS_9"/>
    <property type="match status" value="1"/>
</dbReference>
<dbReference type="EMBL" id="AAEW02000002">
    <property type="protein sequence ID" value="EAT16989.1"/>
    <property type="molecule type" value="Genomic_DNA"/>
</dbReference>
<evidence type="ECO:0000313" key="4">
    <source>
        <dbReference type="EMBL" id="EAT14622.1"/>
    </source>
</evidence>
<evidence type="ECO:0000313" key="5">
    <source>
        <dbReference type="EMBL" id="EAT16989.1"/>
    </source>
</evidence>
<dbReference type="Proteomes" id="UP000005695">
    <property type="component" value="Unassembled WGS sequence"/>
</dbReference>
<dbReference type="CDD" id="cd00130">
    <property type="entry name" value="PAS"/>
    <property type="match status" value="1"/>
</dbReference>
<dbReference type="PROSITE" id="PS50112">
    <property type="entry name" value="PAS"/>
    <property type="match status" value="1"/>
</dbReference>
<evidence type="ECO:0000313" key="6">
    <source>
        <dbReference type="Proteomes" id="UP000005695"/>
    </source>
</evidence>
<organism evidence="4 6">
    <name type="scientific">Desulfuromonas acetoxidans (strain DSM 684 / 11070)</name>
    <dbReference type="NCBI Taxonomy" id="281689"/>
    <lineage>
        <taxon>Bacteria</taxon>
        <taxon>Pseudomonadati</taxon>
        <taxon>Thermodesulfobacteriota</taxon>
        <taxon>Desulfuromonadia</taxon>
        <taxon>Desulfuromonadales</taxon>
        <taxon>Desulfuromonadaceae</taxon>
        <taxon>Desulfuromonas</taxon>
    </lineage>
</organism>
<dbReference type="RefSeq" id="WP_005997859.1">
    <property type="nucleotide sequence ID" value="NZ_AAEW02000002.1"/>
</dbReference>
<feature type="domain" description="PAC" evidence="3">
    <location>
        <begin position="83"/>
        <end position="135"/>
    </location>
</feature>
<feature type="region of interest" description="Disordered" evidence="1">
    <location>
        <begin position="123"/>
        <end position="145"/>
    </location>
</feature>
<dbReference type="AlphaFoldDB" id="Q1JWQ7"/>
<reference evidence="4 6" key="2">
    <citation type="submission" date="2006-05" db="EMBL/GenBank/DDBJ databases">
        <title>Sequencing of the draft genome and assembly of Desulfuromonas acetoxidans DSM 684.</title>
        <authorList>
            <consortium name="US DOE Joint Genome Institute (JGI-PGF)"/>
            <person name="Copeland A."/>
            <person name="Lucas S."/>
            <person name="Lapidus A."/>
            <person name="Barry K."/>
            <person name="Detter J.C."/>
            <person name="Glavina del Rio T."/>
            <person name="Hammon N."/>
            <person name="Israni S."/>
            <person name="Dalin E."/>
            <person name="Tice H."/>
            <person name="Bruce D."/>
            <person name="Pitluck S."/>
            <person name="Richardson P."/>
        </authorList>
    </citation>
    <scope>NUCLEOTIDE SEQUENCE [LARGE SCALE GENOMIC DNA]</scope>
    <source>
        <strain evidence="4">DSM 684</strain>
        <strain evidence="6">DSM 684 / 11070</strain>
    </source>
</reference>
<dbReference type="InterPro" id="IPR035965">
    <property type="entry name" value="PAS-like_dom_sf"/>
</dbReference>
<evidence type="ECO:0000259" key="2">
    <source>
        <dbReference type="PROSITE" id="PS50112"/>
    </source>
</evidence>
<proteinExistence type="predicted"/>
<dbReference type="InterPro" id="IPR000014">
    <property type="entry name" value="PAS"/>
</dbReference>
<accession>Q1JWQ7</accession>
<evidence type="ECO:0000256" key="1">
    <source>
        <dbReference type="SAM" id="MobiDB-lite"/>
    </source>
</evidence>
<dbReference type="SMART" id="SM00091">
    <property type="entry name" value="PAS"/>
    <property type="match status" value="1"/>
</dbReference>
<dbReference type="PROSITE" id="PS50113">
    <property type="entry name" value="PAC"/>
    <property type="match status" value="1"/>
</dbReference>
<dbReference type="Gene3D" id="3.30.450.20">
    <property type="entry name" value="PAS domain"/>
    <property type="match status" value="1"/>
</dbReference>
<evidence type="ECO:0000259" key="3">
    <source>
        <dbReference type="PROSITE" id="PS50113"/>
    </source>
</evidence>
<keyword evidence="6" id="KW-1185">Reference proteome</keyword>
<dbReference type="SUPFAM" id="SSF55785">
    <property type="entry name" value="PYP-like sensor domain (PAS domain)"/>
    <property type="match status" value="1"/>
</dbReference>
<sequence length="145" mass="16410">MEAKIEQYIQAMICDQAPDAILFADRAGNIQLWNRGAEMIFGYTKEEAIGKQLDLIIPEKLRQRHNDGYIRVISEGISKYCDDLLSVPALPKDGHALFSDFSIIMIKDNNGVMQGVAAIMRDSSEQKNKEKELKNQIKQLKAQPE</sequence>
<gene>
    <name evidence="4" type="ORF">Dace_0585</name>
    <name evidence="5" type="ORF">Dace_2855</name>
</gene>
<protein>
    <submittedName>
        <fullName evidence="4">Putative PAS/PAC sensor protein</fullName>
    </submittedName>
</protein>
<comment type="caution">
    <text evidence="4">The sequence shown here is derived from an EMBL/GenBank/DDBJ whole genome shotgun (WGS) entry which is preliminary data.</text>
</comment>
<feature type="domain" description="PAS" evidence="2">
    <location>
        <begin position="1"/>
        <end position="76"/>
    </location>
</feature>
<name>Q1JWQ7_DESA6</name>
<dbReference type="OrthoDB" id="341208at2"/>
<dbReference type="InterPro" id="IPR000700">
    <property type="entry name" value="PAS-assoc_C"/>
</dbReference>
<dbReference type="NCBIfam" id="TIGR00229">
    <property type="entry name" value="sensory_box"/>
    <property type="match status" value="1"/>
</dbReference>